<dbReference type="Pfam" id="PF02706">
    <property type="entry name" value="Wzz"/>
    <property type="match status" value="1"/>
</dbReference>
<dbReference type="RefSeq" id="WP_024911811.1">
    <property type="nucleotide sequence ID" value="NZ_CP007044.2"/>
</dbReference>
<dbReference type="GO" id="GO:0005886">
    <property type="term" value="C:plasma membrane"/>
    <property type="evidence" value="ECO:0007669"/>
    <property type="project" value="UniProtKB-SubCell"/>
</dbReference>
<evidence type="ECO:0000313" key="8">
    <source>
        <dbReference type="EMBL" id="AHG22955.1"/>
    </source>
</evidence>
<feature type="transmembrane region" description="Helical" evidence="6">
    <location>
        <begin position="345"/>
        <end position="364"/>
    </location>
</feature>
<dbReference type="Proteomes" id="UP000019030">
    <property type="component" value="Chromosome"/>
</dbReference>
<dbReference type="AlphaFoldDB" id="W0LLP5"/>
<evidence type="ECO:0000256" key="2">
    <source>
        <dbReference type="ARBA" id="ARBA00022475"/>
    </source>
</evidence>
<evidence type="ECO:0000256" key="3">
    <source>
        <dbReference type="ARBA" id="ARBA00022692"/>
    </source>
</evidence>
<evidence type="ECO:0000256" key="4">
    <source>
        <dbReference type="ARBA" id="ARBA00022989"/>
    </source>
</evidence>
<feature type="domain" description="Polysaccharide chain length determinant N-terminal" evidence="7">
    <location>
        <begin position="32"/>
        <end position="92"/>
    </location>
</feature>
<evidence type="ECO:0000256" key="6">
    <source>
        <dbReference type="SAM" id="Phobius"/>
    </source>
</evidence>
<evidence type="ECO:0000313" key="9">
    <source>
        <dbReference type="Proteomes" id="UP000019030"/>
    </source>
</evidence>
<keyword evidence="5 6" id="KW-0472">Membrane</keyword>
<comment type="subcellular location">
    <subcellularLocation>
        <location evidence="1">Cell membrane</location>
        <topology evidence="1">Multi-pass membrane protein</topology>
    </subcellularLocation>
</comment>
<keyword evidence="3 6" id="KW-0812">Transmembrane</keyword>
<dbReference type="KEGG" id="sfo:Z042_21300"/>
<dbReference type="OrthoDB" id="6535795at2"/>
<dbReference type="PANTHER" id="PTHR32309">
    <property type="entry name" value="TYROSINE-PROTEIN KINASE"/>
    <property type="match status" value="1"/>
</dbReference>
<evidence type="ECO:0000259" key="7">
    <source>
        <dbReference type="Pfam" id="PF02706"/>
    </source>
</evidence>
<keyword evidence="9" id="KW-1185">Reference proteome</keyword>
<gene>
    <name evidence="8" type="ORF">Z042_21300</name>
</gene>
<organism evidence="8 9">
    <name type="scientific">Chania multitudinisentens RB-25</name>
    <dbReference type="NCBI Taxonomy" id="1441930"/>
    <lineage>
        <taxon>Bacteria</taxon>
        <taxon>Pseudomonadati</taxon>
        <taxon>Pseudomonadota</taxon>
        <taxon>Gammaproteobacteria</taxon>
        <taxon>Enterobacterales</taxon>
        <taxon>Yersiniaceae</taxon>
        <taxon>Chania</taxon>
    </lineage>
</organism>
<dbReference type="PATRIC" id="fig|1441930.4.peg.4208"/>
<sequence length="377" mass="42911">MPQRFSSSVLHNTDTQVDSFLLSTPLNSNHNEKDLFALLQVLWRKRWFIIAVIICFTLLAAIYAFTAKQKWTANAVLLPPRIAQLGDYLELRRNYGLVLQQSVEPEKLSKQLFSEFTAFSGMIDEKMSFLQQSDYYKKNVANLNNSEEKQAWLINAAEKKLNVKATDNVKGELGLTISMQADSATTAKQLLDNYIQVTNEKTFSVVNSEFLNSIQAWVNTLQKERQDIIFDVNAKRDAEIKALKSDLIIAQKSDLDNSPISGITYKNRNIESDTKYRFMLGEKILNAELQQLQQSEPSYPVRYYQIENELQQLAALKQKKANAQSYSYELTPLLPTQRDAPKRNVILVLGALLGLISGIGWVLLKHTVRLARETKPA</sequence>
<dbReference type="eggNOG" id="COG3765">
    <property type="taxonomic scope" value="Bacteria"/>
</dbReference>
<dbReference type="SUPFAM" id="SSF160355">
    <property type="entry name" value="Bacterial polysaccharide co-polymerase-like"/>
    <property type="match status" value="1"/>
</dbReference>
<dbReference type="HOGENOM" id="CLU_060925_1_1_6"/>
<proteinExistence type="predicted"/>
<accession>W0LLP5</accession>
<protein>
    <recommendedName>
        <fullName evidence="7">Polysaccharide chain length determinant N-terminal domain-containing protein</fullName>
    </recommendedName>
</protein>
<reference evidence="8 9" key="2">
    <citation type="submission" date="2015-03" db="EMBL/GenBank/DDBJ databases">
        <authorList>
            <person name="Chan K.-G."/>
        </authorList>
    </citation>
    <scope>NUCLEOTIDE SEQUENCE [LARGE SCALE GENOMIC DNA]</scope>
    <source>
        <strain evidence="8 9">RB-25</strain>
    </source>
</reference>
<keyword evidence="4 6" id="KW-1133">Transmembrane helix</keyword>
<evidence type="ECO:0000256" key="1">
    <source>
        <dbReference type="ARBA" id="ARBA00004651"/>
    </source>
</evidence>
<dbReference type="InterPro" id="IPR050445">
    <property type="entry name" value="Bact_polysacc_biosynth/exp"/>
</dbReference>
<dbReference type="EMBL" id="CP007044">
    <property type="protein sequence ID" value="AHG22955.1"/>
    <property type="molecule type" value="Genomic_DNA"/>
</dbReference>
<evidence type="ECO:0000256" key="5">
    <source>
        <dbReference type="ARBA" id="ARBA00023136"/>
    </source>
</evidence>
<dbReference type="GO" id="GO:0004713">
    <property type="term" value="F:protein tyrosine kinase activity"/>
    <property type="evidence" value="ECO:0007669"/>
    <property type="project" value="TreeGrafter"/>
</dbReference>
<dbReference type="InterPro" id="IPR003856">
    <property type="entry name" value="LPS_length_determ_N"/>
</dbReference>
<dbReference type="STRING" id="1441930.Z042_21300"/>
<dbReference type="PANTHER" id="PTHR32309:SF13">
    <property type="entry name" value="FERRIC ENTEROBACTIN TRANSPORT PROTEIN FEPE"/>
    <property type="match status" value="1"/>
</dbReference>
<name>W0LLP5_9GAMM</name>
<reference evidence="8 9" key="1">
    <citation type="submission" date="2014-01" db="EMBL/GenBank/DDBJ databases">
        <title>Isolation of Serratia multitudinisentens RB-25 from Ex-Landfill site.</title>
        <authorList>
            <person name="Robson E.H.J."/>
        </authorList>
    </citation>
    <scope>NUCLEOTIDE SEQUENCE [LARGE SCALE GENOMIC DNA]</scope>
    <source>
        <strain evidence="8 9">RB-25</strain>
    </source>
</reference>
<keyword evidence="2" id="KW-1003">Cell membrane</keyword>
<feature type="transmembrane region" description="Helical" evidence="6">
    <location>
        <begin position="47"/>
        <end position="65"/>
    </location>
</feature>
<dbReference type="Gene3D" id="3.30.1890.10">
    <property type="entry name" value="FepE-like"/>
    <property type="match status" value="1"/>
</dbReference>